<comment type="cofactor">
    <cofactor evidence="5">
        <name>Fe(2+)</name>
        <dbReference type="ChEBI" id="CHEBI:29033"/>
    </cofactor>
    <text evidence="5">Binds 1 Fe(2+) ion per subunit.</text>
</comment>
<keyword evidence="7" id="KW-1185">Reference proteome</keyword>
<dbReference type="PANTHER" id="PTHR10543:SF24">
    <property type="entry name" value="CAROTENOID ISOMEROOXYGENASE"/>
    <property type="match status" value="1"/>
</dbReference>
<evidence type="ECO:0000256" key="4">
    <source>
        <dbReference type="ARBA" id="ARBA00023004"/>
    </source>
</evidence>
<name>A0A433QDD3_9FUNG</name>
<dbReference type="GO" id="GO:0016121">
    <property type="term" value="P:carotene catabolic process"/>
    <property type="evidence" value="ECO:0007669"/>
    <property type="project" value="TreeGrafter"/>
</dbReference>
<sequence>PRARSVRPAPDAALQLGPPQPCLSRLHGVTTRAVRRHHRRVDQLHPGRRVPDHGVPFFFCVGEQSERQCHRQRHCQDVVCTQLCANGKLYRIGEWRWGLMKESQFEYCGDGRWRIVLCAHPGGLPSDCQLRWSQVHVERERSRFVHVHPVRAHALLRHLQGEEEAHSHIPIGCCLRVSFLPQGCRISWSTPFLNDLPPPSQFPPHQRLRRRLGQPCYKDTTIAHQMALPALRFPAEMEPPGFSAAQVRRYTLPRLTSEARRFASNNGYIPTASTLHSSASGLWGAISSTVGLAGSAEGKEKSGTGTATGWYSWLPEATFEIVVDRAVELPQVNPKFKFHRYRFLYGVGLSEKARNRPGCIWDSIVKADLSRKTAAATWQRDHCYPSEPLFVPRPSAADGIQTVSPPKSADEDDGALLSIVLDSERNRSFLLVLDARTLEELGRADLPAVVPISFAHGSFKAKA</sequence>
<keyword evidence="2 5" id="KW-0479">Metal-binding</keyword>
<dbReference type="AlphaFoldDB" id="A0A433QDD3"/>
<dbReference type="InterPro" id="IPR004294">
    <property type="entry name" value="Carotenoid_Oase"/>
</dbReference>
<dbReference type="GO" id="GO:0046872">
    <property type="term" value="F:metal ion binding"/>
    <property type="evidence" value="ECO:0007669"/>
    <property type="project" value="UniProtKB-KW"/>
</dbReference>
<feature type="non-terminal residue" evidence="6">
    <location>
        <position position="463"/>
    </location>
</feature>
<organism evidence="6 7">
    <name type="scientific">Jimgerdemannia flammicorona</name>
    <dbReference type="NCBI Taxonomy" id="994334"/>
    <lineage>
        <taxon>Eukaryota</taxon>
        <taxon>Fungi</taxon>
        <taxon>Fungi incertae sedis</taxon>
        <taxon>Mucoromycota</taxon>
        <taxon>Mucoromycotina</taxon>
        <taxon>Endogonomycetes</taxon>
        <taxon>Endogonales</taxon>
        <taxon>Endogonaceae</taxon>
        <taxon>Jimgerdemannia</taxon>
    </lineage>
</organism>
<accession>A0A433QDD3</accession>
<dbReference type="Pfam" id="PF03055">
    <property type="entry name" value="RPE65"/>
    <property type="match status" value="1"/>
</dbReference>
<proteinExistence type="inferred from homology"/>
<protein>
    <submittedName>
        <fullName evidence="6">Retinal pigment epithelial membrane protein-domain-containing protein</fullName>
    </submittedName>
</protein>
<comment type="similarity">
    <text evidence="1">Belongs to the carotenoid oxygenase family.</text>
</comment>
<evidence type="ECO:0000256" key="5">
    <source>
        <dbReference type="PIRSR" id="PIRSR604294-1"/>
    </source>
</evidence>
<evidence type="ECO:0000256" key="1">
    <source>
        <dbReference type="ARBA" id="ARBA00006787"/>
    </source>
</evidence>
<evidence type="ECO:0000313" key="6">
    <source>
        <dbReference type="EMBL" id="RUS27790.1"/>
    </source>
</evidence>
<dbReference type="GO" id="GO:0010436">
    <property type="term" value="F:carotenoid dioxygenase activity"/>
    <property type="evidence" value="ECO:0007669"/>
    <property type="project" value="TreeGrafter"/>
</dbReference>
<evidence type="ECO:0000256" key="2">
    <source>
        <dbReference type="ARBA" id="ARBA00022723"/>
    </source>
</evidence>
<dbReference type="EMBL" id="RBNJ01007785">
    <property type="protein sequence ID" value="RUS27790.1"/>
    <property type="molecule type" value="Genomic_DNA"/>
</dbReference>
<keyword evidence="3" id="KW-0560">Oxidoreductase</keyword>
<gene>
    <name evidence="6" type="ORF">BC938DRAFT_482732</name>
</gene>
<keyword evidence="4 5" id="KW-0408">Iron</keyword>
<evidence type="ECO:0000256" key="3">
    <source>
        <dbReference type="ARBA" id="ARBA00023002"/>
    </source>
</evidence>
<reference evidence="6 7" key="1">
    <citation type="journal article" date="2018" name="New Phytol.">
        <title>Phylogenomics of Endogonaceae and evolution of mycorrhizas within Mucoromycota.</title>
        <authorList>
            <person name="Chang Y."/>
            <person name="Desiro A."/>
            <person name="Na H."/>
            <person name="Sandor L."/>
            <person name="Lipzen A."/>
            <person name="Clum A."/>
            <person name="Barry K."/>
            <person name="Grigoriev I.V."/>
            <person name="Martin F.M."/>
            <person name="Stajich J.E."/>
            <person name="Smith M.E."/>
            <person name="Bonito G."/>
            <person name="Spatafora J.W."/>
        </authorList>
    </citation>
    <scope>NUCLEOTIDE SEQUENCE [LARGE SCALE GENOMIC DNA]</scope>
    <source>
        <strain evidence="6 7">AD002</strain>
    </source>
</reference>
<feature type="binding site" evidence="5">
    <location>
        <position position="456"/>
    </location>
    <ligand>
        <name>Fe cation</name>
        <dbReference type="ChEBI" id="CHEBI:24875"/>
        <note>catalytic</note>
    </ligand>
</feature>
<comment type="caution">
    <text evidence="6">The sequence shown here is derived from an EMBL/GenBank/DDBJ whole genome shotgun (WGS) entry which is preliminary data.</text>
</comment>
<dbReference type="PANTHER" id="PTHR10543">
    <property type="entry name" value="BETA-CAROTENE DIOXYGENASE"/>
    <property type="match status" value="1"/>
</dbReference>
<evidence type="ECO:0000313" key="7">
    <source>
        <dbReference type="Proteomes" id="UP000274822"/>
    </source>
</evidence>
<feature type="non-terminal residue" evidence="6">
    <location>
        <position position="1"/>
    </location>
</feature>
<dbReference type="Proteomes" id="UP000274822">
    <property type="component" value="Unassembled WGS sequence"/>
</dbReference>